<evidence type="ECO:0000313" key="2">
    <source>
        <dbReference type="EMBL" id="KAJ1093050.1"/>
    </source>
</evidence>
<gene>
    <name evidence="2" type="ORF">NDU88_006159</name>
</gene>
<sequence>MDTQTYGTRRRKRRRSHASTLLRPWPVARPYNPVHRPPLLRPPVPDTAAQQTDAQLSRTKDEAGEWAANSHKHM</sequence>
<name>A0AAV7LZE5_PLEWA</name>
<accession>A0AAV7LZE5</accession>
<feature type="region of interest" description="Disordered" evidence="1">
    <location>
        <begin position="1"/>
        <end position="74"/>
    </location>
</feature>
<comment type="caution">
    <text evidence="2">The sequence shown here is derived from an EMBL/GenBank/DDBJ whole genome shotgun (WGS) entry which is preliminary data.</text>
</comment>
<evidence type="ECO:0000256" key="1">
    <source>
        <dbReference type="SAM" id="MobiDB-lite"/>
    </source>
</evidence>
<organism evidence="2 3">
    <name type="scientific">Pleurodeles waltl</name>
    <name type="common">Iberian ribbed newt</name>
    <dbReference type="NCBI Taxonomy" id="8319"/>
    <lineage>
        <taxon>Eukaryota</taxon>
        <taxon>Metazoa</taxon>
        <taxon>Chordata</taxon>
        <taxon>Craniata</taxon>
        <taxon>Vertebrata</taxon>
        <taxon>Euteleostomi</taxon>
        <taxon>Amphibia</taxon>
        <taxon>Batrachia</taxon>
        <taxon>Caudata</taxon>
        <taxon>Salamandroidea</taxon>
        <taxon>Salamandridae</taxon>
        <taxon>Pleurodelinae</taxon>
        <taxon>Pleurodeles</taxon>
    </lineage>
</organism>
<dbReference type="EMBL" id="JANPWB010000015">
    <property type="protein sequence ID" value="KAJ1093050.1"/>
    <property type="molecule type" value="Genomic_DNA"/>
</dbReference>
<proteinExistence type="predicted"/>
<feature type="compositionally biased region" description="Pro residues" evidence="1">
    <location>
        <begin position="35"/>
        <end position="45"/>
    </location>
</feature>
<dbReference type="AlphaFoldDB" id="A0AAV7LZE5"/>
<keyword evidence="3" id="KW-1185">Reference proteome</keyword>
<protein>
    <submittedName>
        <fullName evidence="2">Uncharacterized protein</fullName>
    </submittedName>
</protein>
<dbReference type="Proteomes" id="UP001066276">
    <property type="component" value="Chromosome 11"/>
</dbReference>
<evidence type="ECO:0000313" key="3">
    <source>
        <dbReference type="Proteomes" id="UP001066276"/>
    </source>
</evidence>
<feature type="compositionally biased region" description="Polar residues" evidence="1">
    <location>
        <begin position="48"/>
        <end position="57"/>
    </location>
</feature>
<reference evidence="2" key="1">
    <citation type="journal article" date="2022" name="bioRxiv">
        <title>Sequencing and chromosome-scale assembly of the giantPleurodeles waltlgenome.</title>
        <authorList>
            <person name="Brown T."/>
            <person name="Elewa A."/>
            <person name="Iarovenko S."/>
            <person name="Subramanian E."/>
            <person name="Araus A.J."/>
            <person name="Petzold A."/>
            <person name="Susuki M."/>
            <person name="Suzuki K.-i.T."/>
            <person name="Hayashi T."/>
            <person name="Toyoda A."/>
            <person name="Oliveira C."/>
            <person name="Osipova E."/>
            <person name="Leigh N.D."/>
            <person name="Simon A."/>
            <person name="Yun M.H."/>
        </authorList>
    </citation>
    <scope>NUCLEOTIDE SEQUENCE</scope>
    <source>
        <strain evidence="2">20211129_DDA</strain>
        <tissue evidence="2">Liver</tissue>
    </source>
</reference>
<feature type="compositionally biased region" description="Basic residues" evidence="1">
    <location>
        <begin position="8"/>
        <end position="17"/>
    </location>
</feature>